<name>A0A3M7RFX7_BRAPC</name>
<comment type="caution">
    <text evidence="2">The sequence shown here is derived from an EMBL/GenBank/DDBJ whole genome shotgun (WGS) entry which is preliminary data.</text>
</comment>
<dbReference type="Pfam" id="PF04218">
    <property type="entry name" value="CENP-B_N"/>
    <property type="match status" value="1"/>
</dbReference>
<dbReference type="Gene3D" id="1.10.10.60">
    <property type="entry name" value="Homeodomain-like"/>
    <property type="match status" value="1"/>
</dbReference>
<sequence>MNNKFAKRENLTKEYNVNASTISTILSSKAKILEHYEKNLAGPEKKQFAIRDFFLLKHYFLVKDHQDCLERLAHNFLLIIDIF</sequence>
<evidence type="ECO:0000313" key="2">
    <source>
        <dbReference type="EMBL" id="RNA22354.1"/>
    </source>
</evidence>
<gene>
    <name evidence="2" type="ORF">BpHYR1_015706</name>
</gene>
<dbReference type="EMBL" id="REGN01003485">
    <property type="protein sequence ID" value="RNA22354.1"/>
    <property type="molecule type" value="Genomic_DNA"/>
</dbReference>
<dbReference type="OrthoDB" id="9909311at2759"/>
<evidence type="ECO:0000259" key="1">
    <source>
        <dbReference type="Pfam" id="PF04218"/>
    </source>
</evidence>
<dbReference type="AlphaFoldDB" id="A0A3M7RFX7"/>
<proteinExistence type="predicted"/>
<dbReference type="InterPro" id="IPR007889">
    <property type="entry name" value="HTH_Psq"/>
</dbReference>
<feature type="domain" description="HTH psq-type" evidence="1">
    <location>
        <begin position="7"/>
        <end position="34"/>
    </location>
</feature>
<keyword evidence="3" id="KW-1185">Reference proteome</keyword>
<evidence type="ECO:0000313" key="3">
    <source>
        <dbReference type="Proteomes" id="UP000276133"/>
    </source>
</evidence>
<dbReference type="Proteomes" id="UP000276133">
    <property type="component" value="Unassembled WGS sequence"/>
</dbReference>
<reference evidence="2 3" key="1">
    <citation type="journal article" date="2018" name="Sci. Rep.">
        <title>Genomic signatures of local adaptation to the degree of environmental predictability in rotifers.</title>
        <authorList>
            <person name="Franch-Gras L."/>
            <person name="Hahn C."/>
            <person name="Garcia-Roger E.M."/>
            <person name="Carmona M.J."/>
            <person name="Serra M."/>
            <person name="Gomez A."/>
        </authorList>
    </citation>
    <scope>NUCLEOTIDE SEQUENCE [LARGE SCALE GENOMIC DNA]</scope>
    <source>
        <strain evidence="2">HYR1</strain>
    </source>
</reference>
<protein>
    <recommendedName>
        <fullName evidence="1">HTH psq-type domain-containing protein</fullName>
    </recommendedName>
</protein>
<dbReference type="GO" id="GO:0003677">
    <property type="term" value="F:DNA binding"/>
    <property type="evidence" value="ECO:0007669"/>
    <property type="project" value="InterPro"/>
</dbReference>
<accession>A0A3M7RFX7</accession>
<organism evidence="2 3">
    <name type="scientific">Brachionus plicatilis</name>
    <name type="common">Marine rotifer</name>
    <name type="synonym">Brachionus muelleri</name>
    <dbReference type="NCBI Taxonomy" id="10195"/>
    <lineage>
        <taxon>Eukaryota</taxon>
        <taxon>Metazoa</taxon>
        <taxon>Spiralia</taxon>
        <taxon>Gnathifera</taxon>
        <taxon>Rotifera</taxon>
        <taxon>Eurotatoria</taxon>
        <taxon>Monogononta</taxon>
        <taxon>Pseudotrocha</taxon>
        <taxon>Ploima</taxon>
        <taxon>Brachionidae</taxon>
        <taxon>Brachionus</taxon>
    </lineage>
</organism>